<evidence type="ECO:0000256" key="2">
    <source>
        <dbReference type="ARBA" id="ARBA00022692"/>
    </source>
</evidence>
<evidence type="ECO:0000256" key="4">
    <source>
        <dbReference type="ARBA" id="ARBA00023136"/>
    </source>
</evidence>
<evidence type="ECO:0000256" key="3">
    <source>
        <dbReference type="ARBA" id="ARBA00022989"/>
    </source>
</evidence>
<dbReference type="Pfam" id="PF01094">
    <property type="entry name" value="ANF_receptor"/>
    <property type="match status" value="1"/>
</dbReference>
<reference evidence="6" key="1">
    <citation type="submission" date="2022-12" db="EMBL/GenBank/DDBJ databases">
        <authorList>
            <person name="Alioto T."/>
            <person name="Alioto T."/>
            <person name="Gomez Garrido J."/>
        </authorList>
    </citation>
    <scope>NUCLEOTIDE SEQUENCE</scope>
</reference>
<accession>A0AA35P191</accession>
<gene>
    <name evidence="6" type="ORF">PODLI_1B028541</name>
</gene>
<dbReference type="Proteomes" id="UP001178461">
    <property type="component" value="Chromosome 2"/>
</dbReference>
<dbReference type="InterPro" id="IPR000068">
    <property type="entry name" value="GPCR_3_Ca_sens_rcpt-rel"/>
</dbReference>
<dbReference type="PANTHER" id="PTHR24061:SF599">
    <property type="entry name" value="G-PROTEIN COUPLED RECEPTORS FAMILY 3 PROFILE DOMAIN-CONTAINING PROTEIN"/>
    <property type="match status" value="1"/>
</dbReference>
<keyword evidence="3" id="KW-1133">Transmembrane helix</keyword>
<evidence type="ECO:0000313" key="6">
    <source>
        <dbReference type="EMBL" id="CAI5768593.1"/>
    </source>
</evidence>
<dbReference type="EMBL" id="OX395127">
    <property type="protein sequence ID" value="CAI5768593.1"/>
    <property type="molecule type" value="Genomic_DNA"/>
</dbReference>
<dbReference type="Gene3D" id="3.40.50.2300">
    <property type="match status" value="1"/>
</dbReference>
<dbReference type="SUPFAM" id="SSF53822">
    <property type="entry name" value="Periplasmic binding protein-like I"/>
    <property type="match status" value="1"/>
</dbReference>
<evidence type="ECO:0000259" key="5">
    <source>
        <dbReference type="Pfam" id="PF01094"/>
    </source>
</evidence>
<comment type="subcellular location">
    <subcellularLocation>
        <location evidence="1">Membrane</location>
    </subcellularLocation>
</comment>
<keyword evidence="4" id="KW-0472">Membrane</keyword>
<dbReference type="AlphaFoldDB" id="A0AA35P191"/>
<dbReference type="InterPro" id="IPR001828">
    <property type="entry name" value="ANF_lig-bd_rcpt"/>
</dbReference>
<evidence type="ECO:0000313" key="7">
    <source>
        <dbReference type="Proteomes" id="UP001178461"/>
    </source>
</evidence>
<evidence type="ECO:0000256" key="1">
    <source>
        <dbReference type="ARBA" id="ARBA00004370"/>
    </source>
</evidence>
<dbReference type="GO" id="GO:0005886">
    <property type="term" value="C:plasma membrane"/>
    <property type="evidence" value="ECO:0007669"/>
    <property type="project" value="TreeGrafter"/>
</dbReference>
<organism evidence="6 7">
    <name type="scientific">Podarcis lilfordi</name>
    <name type="common">Lilford's wall lizard</name>
    <dbReference type="NCBI Taxonomy" id="74358"/>
    <lineage>
        <taxon>Eukaryota</taxon>
        <taxon>Metazoa</taxon>
        <taxon>Chordata</taxon>
        <taxon>Craniata</taxon>
        <taxon>Vertebrata</taxon>
        <taxon>Euteleostomi</taxon>
        <taxon>Lepidosauria</taxon>
        <taxon>Squamata</taxon>
        <taxon>Bifurcata</taxon>
        <taxon>Unidentata</taxon>
        <taxon>Episquamata</taxon>
        <taxon>Laterata</taxon>
        <taxon>Lacertibaenia</taxon>
        <taxon>Lacertidae</taxon>
        <taxon>Podarcis</taxon>
    </lineage>
</organism>
<keyword evidence="2" id="KW-0812">Transmembrane</keyword>
<dbReference type="PANTHER" id="PTHR24061">
    <property type="entry name" value="CALCIUM-SENSING RECEPTOR-RELATED"/>
    <property type="match status" value="1"/>
</dbReference>
<keyword evidence="7" id="KW-1185">Reference proteome</keyword>
<dbReference type="GO" id="GO:0004930">
    <property type="term" value="F:G protein-coupled receptor activity"/>
    <property type="evidence" value="ECO:0007669"/>
    <property type="project" value="InterPro"/>
</dbReference>
<proteinExistence type="predicted"/>
<name>A0AA35P191_9SAUR</name>
<sequence>MLFGVRMISALIPNIARQQSFFSCQVSYAFGSHVLNDKRQFPLFYRTVPKEEAVYPAIVKLLHHFRWTFIGLIAPDTDNGDRFMKTLTPVLEESGICVAISQRIPDLNRFHLTFNVPALEKWGQVHVFLYYVETTYFLVGMQIAEMMFDMMVKPTAGKVLITTSLWDFSVDFINLIKIGLNFQQFHSILSFSIGTKKWAKYGDFDEFFFAIKQFWEEAFTCSNILHALSVKSWTRCREREELEMLPQDHLERLLSLNSYRIYNTVQAVARSLNAAYSSRSKWRLKDSLQVQRLQPWQVFPFPSMTSQPNITINCTIPEWLPWRLSENLGDVGGSSTLSWEKPNFTILQLMVCIWMRMGNWQLTWTL</sequence>
<dbReference type="InterPro" id="IPR028082">
    <property type="entry name" value="Peripla_BP_I"/>
</dbReference>
<protein>
    <recommendedName>
        <fullName evidence="5">Receptor ligand binding region domain-containing protein</fullName>
    </recommendedName>
</protein>
<feature type="domain" description="Receptor ligand binding region" evidence="5">
    <location>
        <begin position="24"/>
        <end position="296"/>
    </location>
</feature>